<evidence type="ECO:0000259" key="4">
    <source>
        <dbReference type="SMART" id="SM00849"/>
    </source>
</evidence>
<dbReference type="SMART" id="SM00849">
    <property type="entry name" value="Lactamase_B"/>
    <property type="match status" value="1"/>
</dbReference>
<evidence type="ECO:0000256" key="1">
    <source>
        <dbReference type="ARBA" id="ARBA00034221"/>
    </source>
</evidence>
<comment type="function">
    <text evidence="2">Counteracts the endogenous Pycsar antiviral defense system. Phosphodiesterase that enables metal-dependent hydrolysis of host cyclic nucleotide Pycsar defense signals such as cCMP and cUMP.</text>
</comment>
<dbReference type="InterPro" id="IPR036866">
    <property type="entry name" value="RibonucZ/Hydroxyglut_hydro"/>
</dbReference>
<evidence type="ECO:0000313" key="6">
    <source>
        <dbReference type="Proteomes" id="UP000245202"/>
    </source>
</evidence>
<dbReference type="AlphaFoldDB" id="A0A2R5EVA4"/>
<comment type="catalytic activity">
    <reaction evidence="3">
        <text>3',5'-cyclic UMP + H2O = UMP + H(+)</text>
        <dbReference type="Rhea" id="RHEA:70575"/>
        <dbReference type="ChEBI" id="CHEBI:15377"/>
        <dbReference type="ChEBI" id="CHEBI:15378"/>
        <dbReference type="ChEBI" id="CHEBI:57865"/>
        <dbReference type="ChEBI" id="CHEBI:184387"/>
    </reaction>
    <physiologicalReaction direction="left-to-right" evidence="3">
        <dbReference type="Rhea" id="RHEA:70576"/>
    </physiologicalReaction>
</comment>
<keyword evidence="6" id="KW-1185">Reference proteome</keyword>
<reference evidence="5 6" key="1">
    <citation type="submission" date="2017-08" db="EMBL/GenBank/DDBJ databases">
        <title>Substantial Increase in Enzyme Production by Combined Drug-Resistance Mutations in Paenibacillus agaridevorans.</title>
        <authorList>
            <person name="Tanaka Y."/>
            <person name="Funane K."/>
            <person name="Hosaka T."/>
            <person name="Shiwa Y."/>
            <person name="Fujita N."/>
            <person name="Miyazaki T."/>
            <person name="Yoshikawa H."/>
            <person name="Murakami K."/>
            <person name="Kasahara K."/>
            <person name="Inaoka T."/>
            <person name="Hiraga Y."/>
            <person name="Ochi K."/>
        </authorList>
    </citation>
    <scope>NUCLEOTIDE SEQUENCE [LARGE SCALE GENOMIC DNA]</scope>
    <source>
        <strain evidence="5 6">T-3040</strain>
    </source>
</reference>
<protein>
    <recommendedName>
        <fullName evidence="4">Metallo-beta-lactamase domain-containing protein</fullName>
    </recommendedName>
</protein>
<dbReference type="InterPro" id="IPR001279">
    <property type="entry name" value="Metallo-B-lactamas"/>
</dbReference>
<name>A0A2R5EVA4_9BACL</name>
<dbReference type="PANTHER" id="PTHR42951:SF4">
    <property type="entry name" value="ACYL-COENZYME A THIOESTERASE MBLAC2"/>
    <property type="match status" value="1"/>
</dbReference>
<dbReference type="PANTHER" id="PTHR42951">
    <property type="entry name" value="METALLO-BETA-LACTAMASE DOMAIN-CONTAINING"/>
    <property type="match status" value="1"/>
</dbReference>
<sequence>MAQLTERVFLVGSGLLGNRMSDDYDCNVYYVAAGDKGILIDCGGGRNTHILLDLLAQHGFSGEQLEWIVLTHAHADHSGGAAILQQQFGAKVVCSRLTAELVSGGEDTLGIGKAREQGIYPADYRYESCVPTLVIEDGERLSCGDLELHFVATPGHSRDHMSIYIPQLAALFCGDVLFSNGRIAVQQAEDFSLEELVCSIRKLKRLPAKDLFPGHWQALCGDEGKTMAAAERKFAAGEIPESIV</sequence>
<feature type="domain" description="Metallo-beta-lactamase" evidence="4">
    <location>
        <begin position="25"/>
        <end position="215"/>
    </location>
</feature>
<evidence type="ECO:0000256" key="3">
    <source>
        <dbReference type="ARBA" id="ARBA00048505"/>
    </source>
</evidence>
<dbReference type="InterPro" id="IPR050855">
    <property type="entry name" value="NDM-1-like"/>
</dbReference>
<dbReference type="Pfam" id="PF00753">
    <property type="entry name" value="Lactamase_B"/>
    <property type="match status" value="1"/>
</dbReference>
<comment type="catalytic activity">
    <reaction evidence="1">
        <text>3',5'-cyclic CMP + H2O = CMP + H(+)</text>
        <dbReference type="Rhea" id="RHEA:72675"/>
        <dbReference type="ChEBI" id="CHEBI:15377"/>
        <dbReference type="ChEBI" id="CHEBI:15378"/>
        <dbReference type="ChEBI" id="CHEBI:58003"/>
        <dbReference type="ChEBI" id="CHEBI:60377"/>
    </reaction>
    <physiologicalReaction direction="left-to-right" evidence="1">
        <dbReference type="Rhea" id="RHEA:72676"/>
    </physiologicalReaction>
</comment>
<dbReference type="RefSeq" id="WP_108992400.1">
    <property type="nucleotide sequence ID" value="NZ_BDQX01000089.1"/>
</dbReference>
<evidence type="ECO:0000256" key="2">
    <source>
        <dbReference type="ARBA" id="ARBA00034301"/>
    </source>
</evidence>
<accession>A0A2R5EVA4</accession>
<gene>
    <name evidence="5" type="ORF">PAT3040_01869</name>
</gene>
<dbReference type="SUPFAM" id="SSF56281">
    <property type="entry name" value="Metallo-hydrolase/oxidoreductase"/>
    <property type="match status" value="1"/>
</dbReference>
<dbReference type="CDD" id="cd06262">
    <property type="entry name" value="metallo-hydrolase-like_MBL-fold"/>
    <property type="match status" value="1"/>
</dbReference>
<dbReference type="EMBL" id="BDQX01000089">
    <property type="protein sequence ID" value="GBG07321.1"/>
    <property type="molecule type" value="Genomic_DNA"/>
</dbReference>
<dbReference type="Proteomes" id="UP000245202">
    <property type="component" value="Unassembled WGS sequence"/>
</dbReference>
<comment type="caution">
    <text evidence="5">The sequence shown here is derived from an EMBL/GenBank/DDBJ whole genome shotgun (WGS) entry which is preliminary data.</text>
</comment>
<evidence type="ECO:0000313" key="5">
    <source>
        <dbReference type="EMBL" id="GBG07321.1"/>
    </source>
</evidence>
<proteinExistence type="predicted"/>
<organism evidence="5 6">
    <name type="scientific">Paenibacillus agaridevorans</name>
    <dbReference type="NCBI Taxonomy" id="171404"/>
    <lineage>
        <taxon>Bacteria</taxon>
        <taxon>Bacillati</taxon>
        <taxon>Bacillota</taxon>
        <taxon>Bacilli</taxon>
        <taxon>Bacillales</taxon>
        <taxon>Paenibacillaceae</taxon>
        <taxon>Paenibacillus</taxon>
    </lineage>
</organism>
<dbReference type="Gene3D" id="3.60.15.10">
    <property type="entry name" value="Ribonuclease Z/Hydroxyacylglutathione hydrolase-like"/>
    <property type="match status" value="1"/>
</dbReference>